<feature type="transmembrane region" description="Helical" evidence="5">
    <location>
        <begin position="281"/>
        <end position="301"/>
    </location>
</feature>
<name>A0A8B7NVI4_HYAAZ</name>
<feature type="transmembrane region" description="Helical" evidence="5">
    <location>
        <begin position="190"/>
        <end position="208"/>
    </location>
</feature>
<evidence type="ECO:0000313" key="6">
    <source>
        <dbReference type="Proteomes" id="UP000694843"/>
    </source>
</evidence>
<dbReference type="InterPro" id="IPR004752">
    <property type="entry name" value="AmpG_permease/AT-1"/>
</dbReference>
<evidence type="ECO:0000256" key="2">
    <source>
        <dbReference type="ARBA" id="ARBA00022692"/>
    </source>
</evidence>
<evidence type="ECO:0000256" key="4">
    <source>
        <dbReference type="ARBA" id="ARBA00023136"/>
    </source>
</evidence>
<dbReference type="GO" id="GO:0008521">
    <property type="term" value="F:acetyl-CoA transmembrane transporter activity"/>
    <property type="evidence" value="ECO:0007669"/>
    <property type="project" value="InterPro"/>
</dbReference>
<comment type="subcellular location">
    <subcellularLocation>
        <location evidence="1">Membrane</location>
        <topology evidence="1">Multi-pass membrane protein</topology>
    </subcellularLocation>
</comment>
<dbReference type="PANTHER" id="PTHR12778">
    <property type="entry name" value="SOLUTE CARRIER FAMILY 33 ACETYL-COA TRANSPORTER -RELATED"/>
    <property type="match status" value="1"/>
</dbReference>
<dbReference type="InterPro" id="IPR036259">
    <property type="entry name" value="MFS_trans_sf"/>
</dbReference>
<dbReference type="PANTHER" id="PTHR12778:SF9">
    <property type="entry name" value="ACETYL-COENZYME A TRANSPORTER 1"/>
    <property type="match status" value="1"/>
</dbReference>
<keyword evidence="4 5" id="KW-0472">Membrane</keyword>
<dbReference type="Proteomes" id="UP000694843">
    <property type="component" value="Unplaced"/>
</dbReference>
<proteinExistence type="predicted"/>
<feature type="transmembrane region" description="Helical" evidence="5">
    <location>
        <begin position="486"/>
        <end position="506"/>
    </location>
</feature>
<dbReference type="OMA" id="RRKSWIM"/>
<feature type="transmembrane region" description="Helical" evidence="5">
    <location>
        <begin position="45"/>
        <end position="65"/>
    </location>
</feature>
<feature type="transmembrane region" description="Helical" evidence="5">
    <location>
        <begin position="228"/>
        <end position="247"/>
    </location>
</feature>
<accession>A0A8B7NVI4</accession>
<organism evidence="6 7">
    <name type="scientific">Hyalella azteca</name>
    <name type="common">Amphipod</name>
    <dbReference type="NCBI Taxonomy" id="294128"/>
    <lineage>
        <taxon>Eukaryota</taxon>
        <taxon>Metazoa</taxon>
        <taxon>Ecdysozoa</taxon>
        <taxon>Arthropoda</taxon>
        <taxon>Crustacea</taxon>
        <taxon>Multicrustacea</taxon>
        <taxon>Malacostraca</taxon>
        <taxon>Eumalacostraca</taxon>
        <taxon>Peracarida</taxon>
        <taxon>Amphipoda</taxon>
        <taxon>Senticaudata</taxon>
        <taxon>Talitrida</taxon>
        <taxon>Talitroidea</taxon>
        <taxon>Hyalellidae</taxon>
        <taxon>Hyalella</taxon>
    </lineage>
</organism>
<dbReference type="Pfam" id="PF13000">
    <property type="entry name" value="Acatn"/>
    <property type="match status" value="2"/>
</dbReference>
<dbReference type="KEGG" id="hazt:108674304"/>
<feature type="transmembrane region" description="Helical" evidence="5">
    <location>
        <begin position="313"/>
        <end position="336"/>
    </location>
</feature>
<gene>
    <name evidence="7" type="primary">LOC108674304</name>
</gene>
<reference evidence="7" key="1">
    <citation type="submission" date="2025-08" db="UniProtKB">
        <authorList>
            <consortium name="RefSeq"/>
        </authorList>
    </citation>
    <scope>IDENTIFICATION</scope>
    <source>
        <tissue evidence="7">Whole organism</tissue>
    </source>
</reference>
<dbReference type="SUPFAM" id="SSF103473">
    <property type="entry name" value="MFS general substrate transporter"/>
    <property type="match status" value="1"/>
</dbReference>
<feature type="transmembrane region" description="Helical" evidence="5">
    <location>
        <begin position="117"/>
        <end position="136"/>
    </location>
</feature>
<keyword evidence="6" id="KW-1185">Reference proteome</keyword>
<feature type="transmembrane region" description="Helical" evidence="5">
    <location>
        <begin position="148"/>
        <end position="169"/>
    </location>
</feature>
<feature type="transmembrane region" description="Helical" evidence="5">
    <location>
        <begin position="348"/>
        <end position="365"/>
    </location>
</feature>
<evidence type="ECO:0000256" key="3">
    <source>
        <dbReference type="ARBA" id="ARBA00022989"/>
    </source>
</evidence>
<dbReference type="GO" id="GO:0016020">
    <property type="term" value="C:membrane"/>
    <property type="evidence" value="ECO:0007669"/>
    <property type="project" value="UniProtKB-SubCell"/>
</dbReference>
<evidence type="ECO:0000256" key="5">
    <source>
        <dbReference type="SAM" id="Phobius"/>
    </source>
</evidence>
<dbReference type="InterPro" id="IPR024371">
    <property type="entry name" value="AcetylCoA_trans_1-like"/>
</dbReference>
<dbReference type="Gene3D" id="1.20.1250.20">
    <property type="entry name" value="MFS general substrate transporter like domains"/>
    <property type="match status" value="1"/>
</dbReference>
<feature type="transmembrane region" description="Helical" evidence="5">
    <location>
        <begin position="85"/>
        <end position="105"/>
    </location>
</feature>
<dbReference type="RefSeq" id="XP_018017730.1">
    <property type="nucleotide sequence ID" value="XM_018162241.2"/>
</dbReference>
<feature type="transmembrane region" description="Helical" evidence="5">
    <location>
        <begin position="377"/>
        <end position="408"/>
    </location>
</feature>
<evidence type="ECO:0000256" key="1">
    <source>
        <dbReference type="ARBA" id="ARBA00004141"/>
    </source>
</evidence>
<dbReference type="GeneID" id="108674304"/>
<evidence type="ECO:0000313" key="7">
    <source>
        <dbReference type="RefSeq" id="XP_018017730.1"/>
    </source>
</evidence>
<sequence length="536" mass="59326">MEKSRKRNISTSTEFSYSVKETMLESHSKSASSVSTREKSEAGNICLLLFLYILQGIPLGLSASIPMILQNRNISYKEQATFSLALWPFSVKLLWAPLVDSCYWPSMGRRKSWMVPAQYLIGVFLLVLSYSLDTLLGSEDDPSTRPNILFLTSIFFALNFLAATQDIAVDGWALTMLSKEKVGYASTCNSVGQTAGFSIGFVVLLVLESKDFCTNYLGLQSSLVTLDGYFFFWGLVFLVTTSFVWACKTEDDSKDSDNQLGFQDTYKMLLTILKKHDIQRCVLVLLTCKIGFAATDALTALKLTEAGVPKDKLALLSVPLTPVQLLLPFIISRYTAGRYPMNVFNRAYPFRVVMGLVFAAVIYVTPQFADADGVYHAPYYALIVFVYMLNSVAQNCMFVAVMAFFAVISDPSVGGTYMTLLNTFTNLGGNWPTWVALRYVSDLTWSSCLPDALNATVAAGSTCDSTTLKEACLAAGGKCATTIDGYYVESFIGFFVGLLWFVLWGAKEVNRLQRLPTSSWLVSSRGKKDSRVKRSD</sequence>
<keyword evidence="2 5" id="KW-0812">Transmembrane</keyword>
<dbReference type="AlphaFoldDB" id="A0A8B7NVI4"/>
<dbReference type="OrthoDB" id="6415790at2759"/>
<protein>
    <submittedName>
        <fullName evidence="7">Acetyl-coenzyme A transporter 1</fullName>
    </submittedName>
</protein>
<dbReference type="GO" id="GO:0035348">
    <property type="term" value="P:acetyl-CoA transmembrane transport"/>
    <property type="evidence" value="ECO:0007669"/>
    <property type="project" value="InterPro"/>
</dbReference>
<keyword evidence="3 5" id="KW-1133">Transmembrane helix</keyword>